<dbReference type="NCBIfam" id="TIGR01845">
    <property type="entry name" value="outer_NodT"/>
    <property type="match status" value="1"/>
</dbReference>
<keyword evidence="5 9" id="KW-0732">Signal</keyword>
<dbReference type="AlphaFoldDB" id="A0A418X1Y0"/>
<accession>A0A418X1Y0</accession>
<evidence type="ECO:0000256" key="1">
    <source>
        <dbReference type="ARBA" id="ARBA00004370"/>
    </source>
</evidence>
<dbReference type="GO" id="GO:0005886">
    <property type="term" value="C:plasma membrane"/>
    <property type="evidence" value="ECO:0007669"/>
    <property type="project" value="UniProtKB-SubCell"/>
</dbReference>
<dbReference type="EMBL" id="QYUN01000002">
    <property type="protein sequence ID" value="RJG06441.1"/>
    <property type="molecule type" value="Genomic_DNA"/>
</dbReference>
<evidence type="ECO:0000256" key="2">
    <source>
        <dbReference type="ARBA" id="ARBA00007613"/>
    </source>
</evidence>
<keyword evidence="7 9" id="KW-0564">Palmitate</keyword>
<dbReference type="PANTHER" id="PTHR30203:SF20">
    <property type="entry name" value="MULTIDRUG RESISTANCE OUTER MEMBRANE PROTEIN MDTP-RELATED"/>
    <property type="match status" value="1"/>
</dbReference>
<comment type="similarity">
    <text evidence="2 9">Belongs to the outer membrane factor (OMF) (TC 1.B.17) family.</text>
</comment>
<dbReference type="Gene3D" id="2.20.200.10">
    <property type="entry name" value="Outer membrane efflux proteins (OEP)"/>
    <property type="match status" value="1"/>
</dbReference>
<dbReference type="InterPro" id="IPR003423">
    <property type="entry name" value="OMP_efflux"/>
</dbReference>
<evidence type="ECO:0000256" key="9">
    <source>
        <dbReference type="RuleBase" id="RU362097"/>
    </source>
</evidence>
<name>A0A418X1Y0_9BURK</name>
<proteinExistence type="inferred from homology"/>
<keyword evidence="11" id="KW-1185">Reference proteome</keyword>
<keyword evidence="8 9" id="KW-0449">Lipoprotein</keyword>
<keyword evidence="6 9" id="KW-0472">Membrane</keyword>
<evidence type="ECO:0000256" key="7">
    <source>
        <dbReference type="ARBA" id="ARBA00023139"/>
    </source>
</evidence>
<dbReference type="SUPFAM" id="SSF56954">
    <property type="entry name" value="Outer membrane efflux proteins (OEP)"/>
    <property type="match status" value="1"/>
</dbReference>
<gene>
    <name evidence="10" type="ORF">D3870_10835</name>
</gene>
<evidence type="ECO:0000256" key="4">
    <source>
        <dbReference type="ARBA" id="ARBA00022692"/>
    </source>
</evidence>
<feature type="signal peptide" evidence="9">
    <location>
        <begin position="1"/>
        <end position="47"/>
    </location>
</feature>
<dbReference type="Pfam" id="PF02321">
    <property type="entry name" value="OEP"/>
    <property type="match status" value="2"/>
</dbReference>
<sequence>MPFNKTIQRTMSSFVTKCMRRTACSLPTTAVAVLLAGCASFQGIVPAAIPSAPVALSTPGGLDRTQDAWPREDWWSVYGDPQLDALIRHAIENSPSLATARTRIARAQAAVSLNQAATAPQLNATAEATYGRQSENHMVPRPPLGTGGEWVSQGLAALNFGYDLDFWGKNDALIRTAEAQVKAAGFDRDAAQLALATSIARAYVQLAAHFELQDVLLATQKQREAIRKLTTQRVANGLDTRVELKQNETNEAALRADLTQIAMQIDITRLQLAALAGDMPNAAQQIGRPALGSAPFFVPKNLQLDLLARRPELAAQRARIAAATGDADAAKAQFYPNISLNALAGFQSVGLDKLLSAGSLMSSFGPAIHLPVFDGGRLRANYAIKTADLDGAITQYNQSIVTAAQEVAEQLTRAASLSREEDAVRDALASAEEAHRLAMLRYRAGLSPYLTVLTVETQLLLQRRAAVDIKAKRHDVQVALVRTLGGGFNDAQPAHTSGKTQH</sequence>
<comment type="subcellular location">
    <subcellularLocation>
        <location evidence="9">Cell membrane</location>
        <topology evidence="9">Lipid-anchor</topology>
    </subcellularLocation>
    <subcellularLocation>
        <location evidence="1">Membrane</location>
    </subcellularLocation>
</comment>
<dbReference type="PANTHER" id="PTHR30203">
    <property type="entry name" value="OUTER MEMBRANE CATION EFFLUX PROTEIN"/>
    <property type="match status" value="1"/>
</dbReference>
<evidence type="ECO:0000313" key="10">
    <source>
        <dbReference type="EMBL" id="RJG06441.1"/>
    </source>
</evidence>
<evidence type="ECO:0000256" key="3">
    <source>
        <dbReference type="ARBA" id="ARBA00022452"/>
    </source>
</evidence>
<keyword evidence="3 9" id="KW-1134">Transmembrane beta strand</keyword>
<evidence type="ECO:0000313" key="11">
    <source>
        <dbReference type="Proteomes" id="UP000285190"/>
    </source>
</evidence>
<dbReference type="GO" id="GO:0015562">
    <property type="term" value="F:efflux transmembrane transporter activity"/>
    <property type="evidence" value="ECO:0007669"/>
    <property type="project" value="InterPro"/>
</dbReference>
<evidence type="ECO:0000256" key="8">
    <source>
        <dbReference type="ARBA" id="ARBA00023288"/>
    </source>
</evidence>
<keyword evidence="4 9" id="KW-0812">Transmembrane</keyword>
<protein>
    <submittedName>
        <fullName evidence="10">Efflux transporter outer membrane subunit</fullName>
    </submittedName>
</protein>
<reference evidence="10 11" key="1">
    <citation type="submission" date="2018-09" db="EMBL/GenBank/DDBJ databases">
        <authorList>
            <person name="Zhu H."/>
        </authorList>
    </citation>
    <scope>NUCLEOTIDE SEQUENCE [LARGE SCALE GENOMIC DNA]</scope>
    <source>
        <strain evidence="10 11">K2R10-39</strain>
    </source>
</reference>
<dbReference type="InterPro" id="IPR010131">
    <property type="entry name" value="MdtP/NodT-like"/>
</dbReference>
<organism evidence="10 11">
    <name type="scientific">Noviherbaspirillum cavernae</name>
    <dbReference type="NCBI Taxonomy" id="2320862"/>
    <lineage>
        <taxon>Bacteria</taxon>
        <taxon>Pseudomonadati</taxon>
        <taxon>Pseudomonadota</taxon>
        <taxon>Betaproteobacteria</taxon>
        <taxon>Burkholderiales</taxon>
        <taxon>Oxalobacteraceae</taxon>
        <taxon>Noviherbaspirillum</taxon>
    </lineage>
</organism>
<comment type="caution">
    <text evidence="10">The sequence shown here is derived from an EMBL/GenBank/DDBJ whole genome shotgun (WGS) entry which is preliminary data.</text>
</comment>
<dbReference type="Gene3D" id="1.20.1600.10">
    <property type="entry name" value="Outer membrane efflux proteins (OEP)"/>
    <property type="match status" value="1"/>
</dbReference>
<feature type="chain" id="PRO_5018813790" evidence="9">
    <location>
        <begin position="48"/>
        <end position="502"/>
    </location>
</feature>
<dbReference type="Proteomes" id="UP000285190">
    <property type="component" value="Unassembled WGS sequence"/>
</dbReference>
<evidence type="ECO:0000256" key="5">
    <source>
        <dbReference type="ARBA" id="ARBA00022729"/>
    </source>
</evidence>
<evidence type="ECO:0000256" key="6">
    <source>
        <dbReference type="ARBA" id="ARBA00023136"/>
    </source>
</evidence>